<accession>A0A0K6FXC7</accession>
<name>A0A0K6FXC7_9AGAM</name>
<feature type="compositionally biased region" description="Polar residues" evidence="1">
    <location>
        <begin position="28"/>
        <end position="38"/>
    </location>
</feature>
<evidence type="ECO:0000313" key="3">
    <source>
        <dbReference type="Proteomes" id="UP000044841"/>
    </source>
</evidence>
<evidence type="ECO:0000313" key="2">
    <source>
        <dbReference type="EMBL" id="CUA70911.1"/>
    </source>
</evidence>
<evidence type="ECO:0000256" key="1">
    <source>
        <dbReference type="SAM" id="MobiDB-lite"/>
    </source>
</evidence>
<dbReference type="Proteomes" id="UP000044841">
    <property type="component" value="Unassembled WGS sequence"/>
</dbReference>
<sequence length="237" mass="26699">MDYTLPNGFWTQVDAIDDPSNDHDLESSSRSIRPTHQRNNPIIQSTQLDLSVYLSPDTSAVAADYITSQYERAYSLMYMELTKAQDNFVKSCVLSGITVSQSACWSLFIGAKVFEVAVSDYRSMLIGRYVKTLDRFGKQIATVDRNGMSRRELTGWILLIDPRRAYKTLRLASPIFAVLEQEPTARISLHHTLVSTQLGLNRFALADVTVSFLTGLPQLVSWDVDVRPELAGRGWEE</sequence>
<organism evidence="2 3">
    <name type="scientific">Rhizoctonia solani</name>
    <dbReference type="NCBI Taxonomy" id="456999"/>
    <lineage>
        <taxon>Eukaryota</taxon>
        <taxon>Fungi</taxon>
        <taxon>Dikarya</taxon>
        <taxon>Basidiomycota</taxon>
        <taxon>Agaricomycotina</taxon>
        <taxon>Agaricomycetes</taxon>
        <taxon>Cantharellales</taxon>
        <taxon>Ceratobasidiaceae</taxon>
        <taxon>Rhizoctonia</taxon>
    </lineage>
</organism>
<dbReference type="EMBL" id="CYGV01001201">
    <property type="protein sequence ID" value="CUA70911.1"/>
    <property type="molecule type" value="Genomic_DNA"/>
</dbReference>
<reference evidence="2 3" key="1">
    <citation type="submission" date="2015-07" db="EMBL/GenBank/DDBJ databases">
        <authorList>
            <person name="Noorani M."/>
        </authorList>
    </citation>
    <scope>NUCLEOTIDE SEQUENCE [LARGE SCALE GENOMIC DNA]</scope>
    <source>
        <strain evidence="2">BBA 69670</strain>
    </source>
</reference>
<feature type="region of interest" description="Disordered" evidence="1">
    <location>
        <begin position="15"/>
        <end position="38"/>
    </location>
</feature>
<gene>
    <name evidence="2" type="ORF">RSOLAG22IIIB_04401</name>
</gene>
<protein>
    <submittedName>
        <fullName evidence="2">Uncharacterized protein</fullName>
    </submittedName>
</protein>
<dbReference type="AlphaFoldDB" id="A0A0K6FXC7"/>
<keyword evidence="3" id="KW-1185">Reference proteome</keyword>
<proteinExistence type="predicted"/>